<dbReference type="RefSeq" id="WP_007210805.1">
    <property type="nucleotide sequence ID" value="NZ_CAXSKE010000017.1"/>
</dbReference>
<dbReference type="GO" id="GO:0009279">
    <property type="term" value="C:cell outer membrane"/>
    <property type="evidence" value="ECO:0007669"/>
    <property type="project" value="UniProtKB-SubCell"/>
</dbReference>
<dbReference type="Pfam" id="PF07980">
    <property type="entry name" value="SusD_RagB"/>
    <property type="match status" value="1"/>
</dbReference>
<keyword evidence="5" id="KW-0998">Cell outer membrane</keyword>
<accession>A0A0P0GF24</accession>
<evidence type="ECO:0000256" key="5">
    <source>
        <dbReference type="ARBA" id="ARBA00023237"/>
    </source>
</evidence>
<dbReference type="Proteomes" id="UP000325055">
    <property type="component" value="Unassembled WGS sequence"/>
</dbReference>
<evidence type="ECO:0000313" key="9">
    <source>
        <dbReference type="EMBL" id="KAA5407560.1"/>
    </source>
</evidence>
<evidence type="ECO:0000256" key="1">
    <source>
        <dbReference type="ARBA" id="ARBA00004442"/>
    </source>
</evidence>
<dbReference type="SUPFAM" id="SSF48452">
    <property type="entry name" value="TPR-like"/>
    <property type="match status" value="1"/>
</dbReference>
<dbReference type="KEGG" id="bcel:BcellWH2_02328"/>
<comment type="subcellular location">
    <subcellularLocation>
        <location evidence="1">Cell outer membrane</location>
    </subcellularLocation>
</comment>
<dbReference type="PROSITE" id="PS51257">
    <property type="entry name" value="PROKAR_LIPOPROTEIN"/>
    <property type="match status" value="1"/>
</dbReference>
<organism evidence="8 10">
    <name type="scientific">Bacteroides cellulosilyticus</name>
    <dbReference type="NCBI Taxonomy" id="246787"/>
    <lineage>
        <taxon>Bacteria</taxon>
        <taxon>Pseudomonadati</taxon>
        <taxon>Bacteroidota</taxon>
        <taxon>Bacteroidia</taxon>
        <taxon>Bacteroidales</taxon>
        <taxon>Bacteroidaceae</taxon>
        <taxon>Bacteroides</taxon>
    </lineage>
</organism>
<evidence type="ECO:0000313" key="8">
    <source>
        <dbReference type="EMBL" id="ALJ59568.1"/>
    </source>
</evidence>
<comment type="similarity">
    <text evidence="2">Belongs to the SusD family.</text>
</comment>
<dbReference type="Gene3D" id="1.10.3780.10">
    <property type="entry name" value="SusD-like"/>
    <property type="match status" value="1"/>
</dbReference>
<dbReference type="InterPro" id="IPR012944">
    <property type="entry name" value="SusD_RagB_dom"/>
</dbReference>
<keyword evidence="3 6" id="KW-0732">Signal</keyword>
<proteinExistence type="inferred from homology"/>
<feature type="signal peptide" evidence="6">
    <location>
        <begin position="1"/>
        <end position="20"/>
    </location>
</feature>
<keyword evidence="4" id="KW-0472">Membrane</keyword>
<evidence type="ECO:0000256" key="3">
    <source>
        <dbReference type="ARBA" id="ARBA00022729"/>
    </source>
</evidence>
<dbReference type="Gene3D" id="1.25.40.10">
    <property type="entry name" value="Tetratricopeptide repeat domain"/>
    <property type="match status" value="1"/>
</dbReference>
<dbReference type="InterPro" id="IPR011990">
    <property type="entry name" value="TPR-like_helical_dom_sf"/>
</dbReference>
<sequence length="577" mass="65476">MKLKYILLSILFPAMTILFASCFDDLNTTPLDPKLYTADKAYSTPESYMQGLAKLYAALGLSGQSGPASAEIADVDAGTSPFLRTFWYMQEFTTDEVTFTQSDPGCPELSYNTYSTLNNPIISGLYYRLLFTITMCNDYLKQTTDERLNDRGVDDALRANIQYYRSETRFLRALMYYHAMDMFGNTPFITENDPIGTYLPPQRSRAELYSFIESELLELSDDPHMTEPRQNEYGRADKAAVWMLLSRLYLNAEVYIQTPKYDECMKYARNVISAGYDLCPNYAELFMADNGENTDARKEMIFTINFDGRWTQSYATQFLVAGSRGPNDPNFTQTSGISKSFKGSRATLTFVRHFYPGIDDFLGTMDEVVDDGNGSLGKYVNTLDNRAIFFTPTCHLPMSKNAGSSTFIYGWPSYKWTNLTREGIPPSYTDENGNVISLTEYPSLDYPLMRLAEAYLNYAEAAVRKSGGTCTDALALEKLNELRHRAKIQAEDLSSFTLDYIFGERSRELYWEAFRRTDLIRFGKYSGNDYTWEFKNGTFPGSAVPKYRELFPIPASDIGANPNLTQNPGYDNAVSNQ</sequence>
<dbReference type="PATRIC" id="fig|246787.4.peg.2388"/>
<reference evidence="8 10" key="1">
    <citation type="journal article" date="2015" name="Science">
        <title>Genetic determinants of in vivo fitness and diet responsiveness in multiple human gut Bacteroides.</title>
        <authorList>
            <person name="Wu M."/>
            <person name="McNulty N.P."/>
            <person name="Rodionov D.A."/>
            <person name="Khoroshkin M.S."/>
            <person name="Griffin N.W."/>
            <person name="Cheng J."/>
            <person name="Latreille P."/>
            <person name="Kerstetter R.A."/>
            <person name="Terrapon N."/>
            <person name="Henrissat B."/>
            <person name="Osterman A.L."/>
            <person name="Gordon J.I."/>
        </authorList>
    </citation>
    <scope>NUCLEOTIDE SEQUENCE [LARGE SCALE GENOMIC DNA]</scope>
    <source>
        <strain evidence="8 10">WH2</strain>
    </source>
</reference>
<feature type="domain" description="RagB/SusD" evidence="7">
    <location>
        <begin position="410"/>
        <end position="570"/>
    </location>
</feature>
<dbReference type="Proteomes" id="UP000061809">
    <property type="component" value="Chromosome"/>
</dbReference>
<name>A0A0P0GF24_9BACE</name>
<evidence type="ECO:0000256" key="6">
    <source>
        <dbReference type="SAM" id="SignalP"/>
    </source>
</evidence>
<dbReference type="AlphaFoldDB" id="A0A0P0GF24"/>
<protein>
    <submittedName>
        <fullName evidence="9">RagB/SusD family nutrient uptake outer membrane protein</fullName>
    </submittedName>
    <submittedName>
        <fullName evidence="8">SusD family protein</fullName>
    </submittedName>
</protein>
<evidence type="ECO:0000256" key="2">
    <source>
        <dbReference type="ARBA" id="ARBA00006275"/>
    </source>
</evidence>
<dbReference type="Gene3D" id="1.25.40.390">
    <property type="match status" value="1"/>
</dbReference>
<dbReference type="EMBL" id="VVYW01000012">
    <property type="protein sequence ID" value="KAA5407560.1"/>
    <property type="molecule type" value="Genomic_DNA"/>
</dbReference>
<reference evidence="9 11" key="2">
    <citation type="journal article" date="2019" name="Nat. Med.">
        <title>A library of human gut bacterial isolates paired with longitudinal multiomics data enables mechanistic microbiome research.</title>
        <authorList>
            <person name="Poyet M."/>
            <person name="Groussin M."/>
            <person name="Gibbons S.M."/>
            <person name="Avila-Pacheco J."/>
            <person name="Jiang X."/>
            <person name="Kearney S.M."/>
            <person name="Perrotta A.R."/>
            <person name="Berdy B."/>
            <person name="Zhao S."/>
            <person name="Lieberman T.D."/>
            <person name="Swanson P.K."/>
            <person name="Smith M."/>
            <person name="Roesemann S."/>
            <person name="Alexander J.E."/>
            <person name="Rich S.A."/>
            <person name="Livny J."/>
            <person name="Vlamakis H."/>
            <person name="Clish C."/>
            <person name="Bullock K."/>
            <person name="Deik A."/>
            <person name="Scott J."/>
            <person name="Pierce K.A."/>
            <person name="Xavier R.J."/>
            <person name="Alm E.J."/>
        </authorList>
    </citation>
    <scope>NUCLEOTIDE SEQUENCE [LARGE SCALE GENOMIC DNA]</scope>
    <source>
        <strain evidence="9 11">BIOML-A7</strain>
    </source>
</reference>
<evidence type="ECO:0000256" key="4">
    <source>
        <dbReference type="ARBA" id="ARBA00023136"/>
    </source>
</evidence>
<evidence type="ECO:0000259" key="7">
    <source>
        <dbReference type="Pfam" id="PF07980"/>
    </source>
</evidence>
<evidence type="ECO:0000313" key="10">
    <source>
        <dbReference type="Proteomes" id="UP000061809"/>
    </source>
</evidence>
<gene>
    <name evidence="8" type="ORF">BcellWH2_02328</name>
    <name evidence="9" type="ORF">F2Y86_15430</name>
</gene>
<evidence type="ECO:0000313" key="11">
    <source>
        <dbReference type="Proteomes" id="UP000325055"/>
    </source>
</evidence>
<feature type="chain" id="PRO_5042679945" evidence="6">
    <location>
        <begin position="21"/>
        <end position="577"/>
    </location>
</feature>
<dbReference type="EMBL" id="CP012801">
    <property type="protein sequence ID" value="ALJ59568.1"/>
    <property type="molecule type" value="Genomic_DNA"/>
</dbReference>